<reference evidence="2 3" key="1">
    <citation type="submission" date="2018-02" db="EMBL/GenBank/DDBJ databases">
        <authorList>
            <person name="Cohen D.B."/>
            <person name="Kent A.D."/>
        </authorList>
    </citation>
    <scope>NUCLEOTIDE SEQUENCE [LARGE SCALE GENOMIC DNA]</scope>
    <source>
        <strain evidence="2">1</strain>
    </source>
</reference>
<dbReference type="InterPro" id="IPR002931">
    <property type="entry name" value="Transglutaminase-like"/>
</dbReference>
<dbReference type="Pfam" id="PF01841">
    <property type="entry name" value="Transglut_core"/>
    <property type="match status" value="1"/>
</dbReference>
<feature type="domain" description="Transglutaminase-like" evidence="1">
    <location>
        <begin position="168"/>
        <end position="235"/>
    </location>
</feature>
<dbReference type="InterPro" id="IPR013589">
    <property type="entry name" value="Bac_transglu_N"/>
</dbReference>
<gene>
    <name evidence="2" type="ORF">MPLG2_2124</name>
</gene>
<dbReference type="SMART" id="SM00460">
    <property type="entry name" value="TGc"/>
    <property type="match status" value="1"/>
</dbReference>
<dbReference type="RefSeq" id="WP_105185942.1">
    <property type="nucleotide sequence ID" value="NZ_BAAAGO010000040.1"/>
</dbReference>
<evidence type="ECO:0000313" key="2">
    <source>
        <dbReference type="EMBL" id="SPD87154.1"/>
    </source>
</evidence>
<accession>A0A2N9JGD9</accession>
<dbReference type="EMBL" id="LT985188">
    <property type="protein sequence ID" value="SPD87154.1"/>
    <property type="molecule type" value="Genomic_DNA"/>
</dbReference>
<evidence type="ECO:0000259" key="1">
    <source>
        <dbReference type="SMART" id="SM00460"/>
    </source>
</evidence>
<dbReference type="PANTHER" id="PTHR33490:SF6">
    <property type="entry name" value="SLL1049 PROTEIN"/>
    <property type="match status" value="1"/>
</dbReference>
<organism evidence="2 3">
    <name type="scientific">Micropruina glycogenica</name>
    <dbReference type="NCBI Taxonomy" id="75385"/>
    <lineage>
        <taxon>Bacteria</taxon>
        <taxon>Bacillati</taxon>
        <taxon>Actinomycetota</taxon>
        <taxon>Actinomycetes</taxon>
        <taxon>Propionibacteriales</taxon>
        <taxon>Nocardioidaceae</taxon>
        <taxon>Micropruina</taxon>
    </lineage>
</organism>
<name>A0A2N9JGD9_9ACTN</name>
<proteinExistence type="predicted"/>
<dbReference type="Pfam" id="PF08379">
    <property type="entry name" value="Bact_transglu_N"/>
    <property type="match status" value="1"/>
</dbReference>
<dbReference type="PANTHER" id="PTHR33490">
    <property type="entry name" value="BLR5614 PROTEIN-RELATED"/>
    <property type="match status" value="1"/>
</dbReference>
<sequence>MTRQIRIVHHTGYSYAENVLGSHNEVRMTPRSNREQWVINSRIDIQPNPWVLNYTDYWGTRVTAFEIRERHSRLGVTSTATVEVTRPPEVAPGVTWDELRDDTFTDTMTEMLAVSEHVDPGDELCGFAKAMAADAGPAETVAAVVDRIRDRVRYVPGVTHVQTRARDVWTAGAGVCQDMVHVSIGALRCVGIPARYVSGYLMPSANPMPGEPRTAESHAWLQYWDGAWMGLDPTNDSAPGEFHVEVGIGRDYSDVPPLRGIYSGGGGASELYVEVEMTVLD</sequence>
<dbReference type="Proteomes" id="UP000238164">
    <property type="component" value="Chromosome 1"/>
</dbReference>
<dbReference type="AlphaFoldDB" id="A0A2N9JGD9"/>
<dbReference type="InterPro" id="IPR038765">
    <property type="entry name" value="Papain-like_cys_pep_sf"/>
</dbReference>
<dbReference type="OrthoDB" id="9804023at2"/>
<dbReference type="Gene3D" id="3.10.620.30">
    <property type="match status" value="1"/>
</dbReference>
<dbReference type="SUPFAM" id="SSF54001">
    <property type="entry name" value="Cysteine proteinases"/>
    <property type="match status" value="1"/>
</dbReference>
<protein>
    <recommendedName>
        <fullName evidence="1">Transglutaminase-like domain-containing protein</fullName>
    </recommendedName>
</protein>
<dbReference type="KEGG" id="mgg:MPLG2_2124"/>
<evidence type="ECO:0000313" key="3">
    <source>
        <dbReference type="Proteomes" id="UP000238164"/>
    </source>
</evidence>
<keyword evidence="3" id="KW-1185">Reference proteome</keyword>